<dbReference type="Proteomes" id="UP000254799">
    <property type="component" value="Unassembled WGS sequence"/>
</dbReference>
<gene>
    <name evidence="1" type="ORF">NCTC8849_03448</name>
</gene>
<protein>
    <submittedName>
        <fullName evidence="1">Uncharacterized protein</fullName>
    </submittedName>
</protein>
<proteinExistence type="predicted"/>
<accession>A0A377WJL9</accession>
<evidence type="ECO:0000313" key="2">
    <source>
        <dbReference type="Proteomes" id="UP000254799"/>
    </source>
</evidence>
<organism evidence="1 2">
    <name type="scientific">Klebsiella pneumoniae</name>
    <dbReference type="NCBI Taxonomy" id="573"/>
    <lineage>
        <taxon>Bacteria</taxon>
        <taxon>Pseudomonadati</taxon>
        <taxon>Pseudomonadota</taxon>
        <taxon>Gammaproteobacteria</taxon>
        <taxon>Enterobacterales</taxon>
        <taxon>Enterobacteriaceae</taxon>
        <taxon>Klebsiella/Raoultella group</taxon>
        <taxon>Klebsiella</taxon>
        <taxon>Klebsiella pneumoniae complex</taxon>
    </lineage>
</organism>
<reference evidence="1 2" key="1">
    <citation type="submission" date="2018-06" db="EMBL/GenBank/DDBJ databases">
        <authorList>
            <consortium name="Pathogen Informatics"/>
            <person name="Doyle S."/>
        </authorList>
    </citation>
    <scope>NUCLEOTIDE SEQUENCE [LARGE SCALE GENOMIC DNA]</scope>
    <source>
        <strain evidence="1 2">NCTC8849</strain>
    </source>
</reference>
<dbReference type="EMBL" id="UGLC01000002">
    <property type="protein sequence ID" value="STT54853.1"/>
    <property type="molecule type" value="Genomic_DNA"/>
</dbReference>
<evidence type="ECO:0000313" key="1">
    <source>
        <dbReference type="EMBL" id="STT54853.1"/>
    </source>
</evidence>
<name>A0A377WJL9_KLEPN</name>
<dbReference type="AlphaFoldDB" id="A0A377WJL9"/>
<sequence length="53" mass="5713">MFMLMMKNIINISDHAQRAGQVPARSLYSTLLRNAAVRGLVGALKICPGLPSS</sequence>